<dbReference type="OrthoDB" id="10268027at2759"/>
<evidence type="ECO:0000313" key="1">
    <source>
        <dbReference type="EMBL" id="EFC38559.1"/>
    </source>
</evidence>
<name>D2VX43_NAEGR</name>
<evidence type="ECO:0000313" key="2">
    <source>
        <dbReference type="Proteomes" id="UP000006671"/>
    </source>
</evidence>
<dbReference type="VEuPathDB" id="AmoebaDB:NAEGRDRAFT_73612"/>
<dbReference type="InParanoid" id="D2VX43"/>
<dbReference type="EMBL" id="GG738906">
    <property type="protein sequence ID" value="EFC38559.1"/>
    <property type="molecule type" value="Genomic_DNA"/>
</dbReference>
<dbReference type="AlphaFoldDB" id="D2VX43"/>
<keyword evidence="2" id="KW-1185">Reference proteome</keyword>
<dbReference type="RefSeq" id="XP_002671303.1">
    <property type="nucleotide sequence ID" value="XM_002671257.1"/>
</dbReference>
<dbReference type="Proteomes" id="UP000006671">
    <property type="component" value="Unassembled WGS sequence"/>
</dbReference>
<gene>
    <name evidence="1" type="ORF">NAEGRDRAFT_73612</name>
</gene>
<sequence>MKRFIIKLGKEGNASTKSEGIYLSHISDLHTWQPEKFEYPITIANLMKNNKLKDLKQIQGFLNVKYNRGPNLYQVQVLQETLQKISTSIVTQQNHHLLVSGDITNISHLEEFKLAKEILVDKFKQLIELENEEDLFKYCTLVPGKLSNIYNLKA</sequence>
<accession>D2VX43</accession>
<dbReference type="GeneID" id="8853938"/>
<reference evidence="1 2" key="1">
    <citation type="journal article" date="2010" name="Cell">
        <title>The genome of Naegleria gruberi illuminates early eukaryotic versatility.</title>
        <authorList>
            <person name="Fritz-Laylin L.K."/>
            <person name="Prochnik S.E."/>
            <person name="Ginger M.L."/>
            <person name="Dacks J.B."/>
            <person name="Carpenter M.L."/>
            <person name="Field M.C."/>
            <person name="Kuo A."/>
            <person name="Paredez A."/>
            <person name="Chapman J."/>
            <person name="Pham J."/>
            <person name="Shu S."/>
            <person name="Neupane R."/>
            <person name="Cipriano M."/>
            <person name="Mancuso J."/>
            <person name="Tu H."/>
            <person name="Salamov A."/>
            <person name="Lindquist E."/>
            <person name="Shapiro H."/>
            <person name="Lucas S."/>
            <person name="Grigoriev I.V."/>
            <person name="Cande W.Z."/>
            <person name="Fulton C."/>
            <person name="Rokhsar D.S."/>
            <person name="Dawson S.C."/>
        </authorList>
    </citation>
    <scope>NUCLEOTIDE SEQUENCE [LARGE SCALE GENOMIC DNA]</scope>
    <source>
        <strain evidence="1 2">NEG-M</strain>
    </source>
</reference>
<protein>
    <submittedName>
        <fullName evidence="1">Predicted protein</fullName>
    </submittedName>
</protein>
<organism evidence="2">
    <name type="scientific">Naegleria gruberi</name>
    <name type="common">Amoeba</name>
    <dbReference type="NCBI Taxonomy" id="5762"/>
    <lineage>
        <taxon>Eukaryota</taxon>
        <taxon>Discoba</taxon>
        <taxon>Heterolobosea</taxon>
        <taxon>Tetramitia</taxon>
        <taxon>Eutetramitia</taxon>
        <taxon>Vahlkampfiidae</taxon>
        <taxon>Naegleria</taxon>
    </lineage>
</organism>
<dbReference type="KEGG" id="ngr:NAEGRDRAFT_73612"/>
<proteinExistence type="predicted"/>